<dbReference type="PANTHER" id="PTHR46098:SF1">
    <property type="entry name" value="TRNA (CYTOSINE(38)-C(5))-METHYLTRANSFERASE"/>
    <property type="match status" value="1"/>
</dbReference>
<evidence type="ECO:0000256" key="3">
    <source>
        <dbReference type="ARBA" id="ARBA00022691"/>
    </source>
</evidence>
<dbReference type="InterPro" id="IPR018117">
    <property type="entry name" value="C5_DNA_meth_AS"/>
</dbReference>
<dbReference type="PROSITE" id="PS00094">
    <property type="entry name" value="C5_MTASE_1"/>
    <property type="match status" value="1"/>
</dbReference>
<dbReference type="PANTHER" id="PTHR46098">
    <property type="entry name" value="TRNA (CYTOSINE(38)-C(5))-METHYLTRANSFERASE"/>
    <property type="match status" value="1"/>
</dbReference>
<dbReference type="NCBIfam" id="TIGR00675">
    <property type="entry name" value="dcm"/>
    <property type="match status" value="1"/>
</dbReference>
<evidence type="ECO:0008006" key="5">
    <source>
        <dbReference type="Google" id="ProtNLM"/>
    </source>
</evidence>
<dbReference type="EMBL" id="MN738931">
    <property type="protein sequence ID" value="QHT32110.1"/>
    <property type="molecule type" value="Genomic_DNA"/>
</dbReference>
<keyword evidence="2" id="KW-0808">Transferase</keyword>
<dbReference type="PRINTS" id="PR00105">
    <property type="entry name" value="C5METTRFRASE"/>
</dbReference>
<protein>
    <recommendedName>
        <fullName evidence="5">DNA (cytosine-5-)-methyltransferase</fullName>
    </recommendedName>
</protein>
<dbReference type="InterPro" id="IPR001525">
    <property type="entry name" value="C5_MeTfrase"/>
</dbReference>
<dbReference type="InterPro" id="IPR050750">
    <property type="entry name" value="C5-MTase"/>
</dbReference>
<accession>A0A6C0EV49</accession>
<evidence type="ECO:0000256" key="1">
    <source>
        <dbReference type="ARBA" id="ARBA00022603"/>
    </source>
</evidence>
<dbReference type="Pfam" id="PF00145">
    <property type="entry name" value="DNA_methylase"/>
    <property type="match status" value="1"/>
</dbReference>
<proteinExistence type="predicted"/>
<name>A0A6C0EV49_9ZZZZ</name>
<sequence length="443" mass="52106">MNKVNYTVKELIQMCKDKNIKGYSGKKKEDILKLINFDKVENKIENEKFKFIDLFCGIGGFHQALKLNGTCVFACDIDAKCREIYKENYGLSPHDDITKVVIEDIPPFDILCAGFPCQSFSNSGKKGGFNDKRGMLFEYILKIAVHRNPKFMFLENVKHIKKIDNGKVFTHILKRINESGYTINESVFELSPHQMGVPQQRERVIFVCVRNDIYDESKTNKLISNINQKQNIKINLTDFFEKDVDQKYNISNELETVLKAWDEMIQVFEIGETISPTILINEFNTKYSVEEYKKLPKWKQDYIEKNKRIYEKYKSQWDKWLNKYSELLKKKEIYGKLEWQTGKKKENDSIFNYFIQPRQSGIRVKKAQYFPTLVAIVQTPIYAKEKRYITPRECARLQSFPDDFILHKKDNIAYKQLGNAVNVKVVHYVINETLNVYSGYLSF</sequence>
<dbReference type="Gene3D" id="3.40.50.150">
    <property type="entry name" value="Vaccinia Virus protein VP39"/>
    <property type="match status" value="1"/>
</dbReference>
<dbReference type="PROSITE" id="PS51679">
    <property type="entry name" value="SAM_MT_C5"/>
    <property type="match status" value="1"/>
</dbReference>
<dbReference type="SUPFAM" id="SSF53335">
    <property type="entry name" value="S-adenosyl-L-methionine-dependent methyltransferases"/>
    <property type="match status" value="1"/>
</dbReference>
<evidence type="ECO:0000256" key="2">
    <source>
        <dbReference type="ARBA" id="ARBA00022679"/>
    </source>
</evidence>
<organism evidence="4">
    <name type="scientific">viral metagenome</name>
    <dbReference type="NCBI Taxonomy" id="1070528"/>
    <lineage>
        <taxon>unclassified sequences</taxon>
        <taxon>metagenomes</taxon>
        <taxon>organismal metagenomes</taxon>
    </lineage>
</organism>
<dbReference type="AlphaFoldDB" id="A0A6C0EV49"/>
<keyword evidence="3" id="KW-0949">S-adenosyl-L-methionine</keyword>
<dbReference type="GO" id="GO:0032259">
    <property type="term" value="P:methylation"/>
    <property type="evidence" value="ECO:0007669"/>
    <property type="project" value="UniProtKB-KW"/>
</dbReference>
<dbReference type="Gene3D" id="3.90.120.10">
    <property type="entry name" value="DNA Methylase, subunit A, domain 2"/>
    <property type="match status" value="1"/>
</dbReference>
<dbReference type="InterPro" id="IPR029063">
    <property type="entry name" value="SAM-dependent_MTases_sf"/>
</dbReference>
<evidence type="ECO:0000313" key="4">
    <source>
        <dbReference type="EMBL" id="QHT32110.1"/>
    </source>
</evidence>
<reference evidence="4" key="1">
    <citation type="journal article" date="2020" name="Nature">
        <title>Giant virus diversity and host interactions through global metagenomics.</title>
        <authorList>
            <person name="Schulz F."/>
            <person name="Roux S."/>
            <person name="Paez-Espino D."/>
            <person name="Jungbluth S."/>
            <person name="Walsh D.A."/>
            <person name="Denef V.J."/>
            <person name="McMahon K.D."/>
            <person name="Konstantinidis K.T."/>
            <person name="Eloe-Fadrosh E.A."/>
            <person name="Kyrpides N.C."/>
            <person name="Woyke T."/>
        </authorList>
    </citation>
    <scope>NUCLEOTIDE SEQUENCE</scope>
    <source>
        <strain evidence="4">GVMAG-M-3300009159-65</strain>
    </source>
</reference>
<dbReference type="GO" id="GO:0008168">
    <property type="term" value="F:methyltransferase activity"/>
    <property type="evidence" value="ECO:0007669"/>
    <property type="project" value="UniProtKB-KW"/>
</dbReference>
<keyword evidence="1" id="KW-0489">Methyltransferase</keyword>